<evidence type="ECO:0000256" key="1">
    <source>
        <dbReference type="SAM" id="MobiDB-lite"/>
    </source>
</evidence>
<comment type="caution">
    <text evidence="2">The sequence shown here is derived from an EMBL/GenBank/DDBJ whole genome shotgun (WGS) entry which is preliminary data.</text>
</comment>
<dbReference type="EMBL" id="DVFJ01000036">
    <property type="protein sequence ID" value="HIQ72557.1"/>
    <property type="molecule type" value="Genomic_DNA"/>
</dbReference>
<evidence type="ECO:0000313" key="2">
    <source>
        <dbReference type="EMBL" id="HIQ72557.1"/>
    </source>
</evidence>
<gene>
    <name evidence="2" type="ORF">IAB73_10175</name>
</gene>
<sequence length="183" mass="19755">MRANHLIGLPVICDTKKIASVLSVSVGHDGHSLSGLVVQSGLYGPRFIPCAQVVLLGDRSVLVSAPAARKPSTIRRPGRVRDTGGLRLGWATDLGIDEQTLGVQAIEVSFGPLDDMLYGRRWLQDFTFDQASGDIVVPWFPLECLECSERRTRDADVDVSGNGGGQRARPCDGRRADDDAART</sequence>
<dbReference type="AlphaFoldDB" id="A0A9D0ZB52"/>
<protein>
    <recommendedName>
        <fullName evidence="4">PRC-barrel domain-containing protein</fullName>
    </recommendedName>
</protein>
<proteinExistence type="predicted"/>
<accession>A0A9D0ZB52</accession>
<evidence type="ECO:0008006" key="4">
    <source>
        <dbReference type="Google" id="ProtNLM"/>
    </source>
</evidence>
<dbReference type="Proteomes" id="UP000886887">
    <property type="component" value="Unassembled WGS sequence"/>
</dbReference>
<reference evidence="2" key="1">
    <citation type="submission" date="2020-10" db="EMBL/GenBank/DDBJ databases">
        <authorList>
            <person name="Gilroy R."/>
        </authorList>
    </citation>
    <scope>NUCLEOTIDE SEQUENCE</scope>
    <source>
        <strain evidence="2">ChiSxjej2B14-6234</strain>
    </source>
</reference>
<organism evidence="2 3">
    <name type="scientific">Candidatus Onthenecus intestinigallinarum</name>
    <dbReference type="NCBI Taxonomy" id="2840875"/>
    <lineage>
        <taxon>Bacteria</taxon>
        <taxon>Bacillati</taxon>
        <taxon>Bacillota</taxon>
        <taxon>Clostridia</taxon>
        <taxon>Eubacteriales</taxon>
        <taxon>Candidatus Onthenecus</taxon>
    </lineage>
</organism>
<name>A0A9D0ZB52_9FIRM</name>
<reference evidence="2" key="2">
    <citation type="journal article" date="2021" name="PeerJ">
        <title>Extensive microbial diversity within the chicken gut microbiome revealed by metagenomics and culture.</title>
        <authorList>
            <person name="Gilroy R."/>
            <person name="Ravi A."/>
            <person name="Getino M."/>
            <person name="Pursley I."/>
            <person name="Horton D.L."/>
            <person name="Alikhan N.F."/>
            <person name="Baker D."/>
            <person name="Gharbi K."/>
            <person name="Hall N."/>
            <person name="Watson M."/>
            <person name="Adriaenssens E.M."/>
            <person name="Foster-Nyarko E."/>
            <person name="Jarju S."/>
            <person name="Secka A."/>
            <person name="Antonio M."/>
            <person name="Oren A."/>
            <person name="Chaudhuri R.R."/>
            <person name="La Ragione R."/>
            <person name="Hildebrand F."/>
            <person name="Pallen M.J."/>
        </authorList>
    </citation>
    <scope>NUCLEOTIDE SEQUENCE</scope>
    <source>
        <strain evidence="2">ChiSxjej2B14-6234</strain>
    </source>
</reference>
<feature type="region of interest" description="Disordered" evidence="1">
    <location>
        <begin position="155"/>
        <end position="183"/>
    </location>
</feature>
<feature type="compositionally biased region" description="Basic and acidic residues" evidence="1">
    <location>
        <begin position="169"/>
        <end position="183"/>
    </location>
</feature>
<evidence type="ECO:0000313" key="3">
    <source>
        <dbReference type="Proteomes" id="UP000886887"/>
    </source>
</evidence>